<evidence type="ECO:0000256" key="1">
    <source>
        <dbReference type="SAM" id="MobiDB-lite"/>
    </source>
</evidence>
<sequence length="65" mass="7331">MISFVPGLIVGAFLAVLASAAALKIRQSYRNARRKLRRATRTRIGLVEATPRGRGRARARRRSRR</sequence>
<feature type="compositionally biased region" description="Basic residues" evidence="1">
    <location>
        <begin position="53"/>
        <end position="65"/>
    </location>
</feature>
<name>A0ABW3BFL6_9ACTN</name>
<feature type="region of interest" description="Disordered" evidence="1">
    <location>
        <begin position="43"/>
        <end position="65"/>
    </location>
</feature>
<evidence type="ECO:0000313" key="3">
    <source>
        <dbReference type="Proteomes" id="UP001596956"/>
    </source>
</evidence>
<protein>
    <submittedName>
        <fullName evidence="2">Uncharacterized protein</fullName>
    </submittedName>
</protein>
<keyword evidence="3" id="KW-1185">Reference proteome</keyword>
<comment type="caution">
    <text evidence="2">The sequence shown here is derived from an EMBL/GenBank/DDBJ whole genome shotgun (WGS) entry which is preliminary data.</text>
</comment>
<gene>
    <name evidence="2" type="ORF">ACFQZU_10025</name>
</gene>
<dbReference type="EMBL" id="JBHTHR010000266">
    <property type="protein sequence ID" value="MFD0801651.1"/>
    <property type="molecule type" value="Genomic_DNA"/>
</dbReference>
<proteinExistence type="predicted"/>
<accession>A0ABW3BFL6</accession>
<dbReference type="Proteomes" id="UP001596956">
    <property type="component" value="Unassembled WGS sequence"/>
</dbReference>
<reference evidence="3" key="1">
    <citation type="journal article" date="2019" name="Int. J. Syst. Evol. Microbiol.">
        <title>The Global Catalogue of Microorganisms (GCM) 10K type strain sequencing project: providing services to taxonomists for standard genome sequencing and annotation.</title>
        <authorList>
            <consortium name="The Broad Institute Genomics Platform"/>
            <consortium name="The Broad Institute Genome Sequencing Center for Infectious Disease"/>
            <person name="Wu L."/>
            <person name="Ma J."/>
        </authorList>
    </citation>
    <scope>NUCLEOTIDE SEQUENCE [LARGE SCALE GENOMIC DNA]</scope>
    <source>
        <strain evidence="3">CCUG 63369</strain>
    </source>
</reference>
<evidence type="ECO:0000313" key="2">
    <source>
        <dbReference type="EMBL" id="MFD0801651.1"/>
    </source>
</evidence>
<organism evidence="2 3">
    <name type="scientific">Streptomonospora algeriensis</name>
    <dbReference type="NCBI Taxonomy" id="995084"/>
    <lineage>
        <taxon>Bacteria</taxon>
        <taxon>Bacillati</taxon>
        <taxon>Actinomycetota</taxon>
        <taxon>Actinomycetes</taxon>
        <taxon>Streptosporangiales</taxon>
        <taxon>Nocardiopsidaceae</taxon>
        <taxon>Streptomonospora</taxon>
    </lineage>
</organism>